<dbReference type="PANTHER" id="PTHR13887">
    <property type="entry name" value="GLUTATHIONE S-TRANSFERASE KAPPA"/>
    <property type="match status" value="1"/>
</dbReference>
<evidence type="ECO:0000313" key="8">
    <source>
        <dbReference type="EMBL" id="HDX32347.1"/>
    </source>
</evidence>
<feature type="domain" description="Thioredoxin" evidence="7">
    <location>
        <begin position="45"/>
        <end position="184"/>
    </location>
</feature>
<sequence length="234" mass="25517">MATTIKKKSAKRAASSNIGLWLIGASFAIVAIVVGLIIFNERRTISAPVAQPDVPAEWINRTSLGSPDAPVVIQLWEDFLCPACQSFSRTVKPQIVEEYVKTGKVRLEFNHFPLQQHAPGSFLTALAAECAADQNLFWPYHDKAFQVISAEQQRGATFEKLTEFARTVGLNEQEFQACMTAQRHQSKINASLAQASQLGLRFTPSVIVNGQLLENSSYPSVKAAIEAALAAQGS</sequence>
<keyword evidence="6" id="KW-0812">Transmembrane</keyword>
<dbReference type="EMBL" id="DSMG01000125">
    <property type="protein sequence ID" value="HDX32347.1"/>
    <property type="molecule type" value="Genomic_DNA"/>
</dbReference>
<dbReference type="InterPro" id="IPR012336">
    <property type="entry name" value="Thioredoxin-like_fold"/>
</dbReference>
<keyword evidence="3" id="KW-0560">Oxidoreductase</keyword>
<accession>A0A7C1JTW9</accession>
<dbReference type="PROSITE" id="PS51352">
    <property type="entry name" value="THIOREDOXIN_2"/>
    <property type="match status" value="1"/>
</dbReference>
<evidence type="ECO:0000256" key="1">
    <source>
        <dbReference type="ARBA" id="ARBA00005791"/>
    </source>
</evidence>
<evidence type="ECO:0000256" key="6">
    <source>
        <dbReference type="SAM" id="Phobius"/>
    </source>
</evidence>
<organism evidence="8">
    <name type="scientific">Caldilinea aerophila</name>
    <dbReference type="NCBI Taxonomy" id="133453"/>
    <lineage>
        <taxon>Bacteria</taxon>
        <taxon>Bacillati</taxon>
        <taxon>Chloroflexota</taxon>
        <taxon>Caldilineae</taxon>
        <taxon>Caldilineales</taxon>
        <taxon>Caldilineaceae</taxon>
        <taxon>Caldilinea</taxon>
    </lineage>
</organism>
<dbReference type="SUPFAM" id="SSF52833">
    <property type="entry name" value="Thioredoxin-like"/>
    <property type="match status" value="1"/>
</dbReference>
<name>A0A7C1JTW9_9CHLR</name>
<keyword evidence="5" id="KW-0676">Redox-active center</keyword>
<dbReference type="InterPro" id="IPR013766">
    <property type="entry name" value="Thioredoxin_domain"/>
</dbReference>
<keyword evidence="6" id="KW-1133">Transmembrane helix</keyword>
<evidence type="ECO:0000256" key="2">
    <source>
        <dbReference type="ARBA" id="ARBA00022729"/>
    </source>
</evidence>
<keyword evidence="6" id="KW-0472">Membrane</keyword>
<proteinExistence type="inferred from homology"/>
<dbReference type="Gene3D" id="3.40.30.10">
    <property type="entry name" value="Glutaredoxin"/>
    <property type="match status" value="1"/>
</dbReference>
<evidence type="ECO:0000256" key="4">
    <source>
        <dbReference type="ARBA" id="ARBA00023157"/>
    </source>
</evidence>
<evidence type="ECO:0000256" key="5">
    <source>
        <dbReference type="ARBA" id="ARBA00023284"/>
    </source>
</evidence>
<dbReference type="Pfam" id="PF13462">
    <property type="entry name" value="Thioredoxin_4"/>
    <property type="match status" value="1"/>
</dbReference>
<dbReference type="GO" id="GO:0016491">
    <property type="term" value="F:oxidoreductase activity"/>
    <property type="evidence" value="ECO:0007669"/>
    <property type="project" value="UniProtKB-KW"/>
</dbReference>
<feature type="transmembrane region" description="Helical" evidence="6">
    <location>
        <begin position="20"/>
        <end position="39"/>
    </location>
</feature>
<dbReference type="PANTHER" id="PTHR13887:SF14">
    <property type="entry name" value="DISULFIDE BOND FORMATION PROTEIN D"/>
    <property type="match status" value="1"/>
</dbReference>
<comment type="similarity">
    <text evidence="1">Belongs to the thioredoxin family. DsbA subfamily.</text>
</comment>
<dbReference type="AlphaFoldDB" id="A0A7C1JTW9"/>
<evidence type="ECO:0000256" key="3">
    <source>
        <dbReference type="ARBA" id="ARBA00023002"/>
    </source>
</evidence>
<reference evidence="8" key="1">
    <citation type="journal article" date="2020" name="mSystems">
        <title>Genome- and Community-Level Interaction Insights into Carbon Utilization and Element Cycling Functions of Hydrothermarchaeota in Hydrothermal Sediment.</title>
        <authorList>
            <person name="Zhou Z."/>
            <person name="Liu Y."/>
            <person name="Xu W."/>
            <person name="Pan J."/>
            <person name="Luo Z.H."/>
            <person name="Li M."/>
        </authorList>
    </citation>
    <scope>NUCLEOTIDE SEQUENCE [LARGE SCALE GENOMIC DNA]</scope>
    <source>
        <strain evidence="8">SpSt-289</strain>
    </source>
</reference>
<comment type="caution">
    <text evidence="8">The sequence shown here is derived from an EMBL/GenBank/DDBJ whole genome shotgun (WGS) entry which is preliminary data.</text>
</comment>
<gene>
    <name evidence="8" type="ORF">ENQ20_12805</name>
</gene>
<dbReference type="InterPro" id="IPR036249">
    <property type="entry name" value="Thioredoxin-like_sf"/>
</dbReference>
<keyword evidence="2" id="KW-0732">Signal</keyword>
<evidence type="ECO:0000259" key="7">
    <source>
        <dbReference type="PROSITE" id="PS51352"/>
    </source>
</evidence>
<keyword evidence="4" id="KW-1015">Disulfide bond</keyword>
<protein>
    <submittedName>
        <fullName evidence="8">DsbA family protein</fullName>
    </submittedName>
</protein>